<dbReference type="GO" id="GO:0016799">
    <property type="term" value="F:hydrolase activity, hydrolyzing N-glycosyl compounds"/>
    <property type="evidence" value="ECO:0007669"/>
    <property type="project" value="InterPro"/>
</dbReference>
<dbReference type="Proteomes" id="UP000265180">
    <property type="component" value="Chromosome 2"/>
</dbReference>
<proteinExistence type="inferred from homology"/>
<evidence type="ECO:0000259" key="3">
    <source>
        <dbReference type="Pfam" id="PF01156"/>
    </source>
</evidence>
<organism evidence="4 5">
    <name type="scientific">Oryzias latipes</name>
    <name type="common">Japanese rice fish</name>
    <name type="synonym">Japanese killifish</name>
    <dbReference type="NCBI Taxonomy" id="8090"/>
    <lineage>
        <taxon>Eukaryota</taxon>
        <taxon>Metazoa</taxon>
        <taxon>Chordata</taxon>
        <taxon>Craniata</taxon>
        <taxon>Vertebrata</taxon>
        <taxon>Euteleostomi</taxon>
        <taxon>Actinopterygii</taxon>
        <taxon>Neopterygii</taxon>
        <taxon>Teleostei</taxon>
        <taxon>Neoteleostei</taxon>
        <taxon>Acanthomorphata</taxon>
        <taxon>Ovalentaria</taxon>
        <taxon>Atherinomorphae</taxon>
        <taxon>Beloniformes</taxon>
        <taxon>Adrianichthyidae</taxon>
        <taxon>Oryziinae</taxon>
        <taxon>Oryzias</taxon>
    </lineage>
</organism>
<feature type="region of interest" description="Disordered" evidence="2">
    <location>
        <begin position="317"/>
        <end position="380"/>
    </location>
</feature>
<dbReference type="PANTHER" id="PTHR46190:SF1">
    <property type="entry name" value="SI:CH211-201H21.5"/>
    <property type="match status" value="1"/>
</dbReference>
<protein>
    <submittedName>
        <fullName evidence="4">Inosine-uridine preferring nucleoside hydrolase</fullName>
    </submittedName>
</protein>
<evidence type="ECO:0000313" key="5">
    <source>
        <dbReference type="Proteomes" id="UP000265180"/>
    </source>
</evidence>
<sequence length="380" mass="41336">MLSMFFFYLAHRNSHRWSLAPVLKRCCVFVTPLCRNPSTLSPLRPQQGSRMKRKLLIDVDTGVDDAQSIMLALASPDVEVLGITCCHGNTKLENVLKNTLRVLKVCNRLDIPVFRGCEKPLLAKKRSAADYHGADGLGEVPDPNAPSLELLQKKNAVNAMIKIAKENSGEVTLVATAPLTNLAVAVELDPSFPKHLKALYIMGGNTESRGNTTVCGEFNFVADPEAAHIVLDRFTCPISIACWEFCCMRSLPWSFVDEWFSRKTEKAKFLKEISALSMKKARSPEYEKEITAGKGFNPCDLFAMAAAVDDTFITESEQVNGSPSLTGPLPSEPPLTDLVSPSGCGDGGADGSPHARDDGARLHGAAGEETQGLHHQKRGL</sequence>
<dbReference type="Ensembl" id="ENSORLT00020021080.1">
    <property type="protein sequence ID" value="ENSORLP00020030199.1"/>
    <property type="gene ID" value="ENSORLG00020014561.1"/>
</dbReference>
<feature type="domain" description="Inosine/uridine-preferring nucleoside hydrolase" evidence="3">
    <location>
        <begin position="55"/>
        <end position="318"/>
    </location>
</feature>
<reference evidence="4" key="3">
    <citation type="submission" date="2025-08" db="UniProtKB">
        <authorList>
            <consortium name="Ensembl"/>
        </authorList>
    </citation>
    <scope>IDENTIFICATION</scope>
    <source>
        <strain evidence="4">HNI</strain>
    </source>
</reference>
<evidence type="ECO:0000256" key="2">
    <source>
        <dbReference type="SAM" id="MobiDB-lite"/>
    </source>
</evidence>
<dbReference type="CDD" id="cd02649">
    <property type="entry name" value="nuc_hydro_CeIAG"/>
    <property type="match status" value="1"/>
</dbReference>
<evidence type="ECO:0000256" key="1">
    <source>
        <dbReference type="ARBA" id="ARBA00009176"/>
    </source>
</evidence>
<dbReference type="InterPro" id="IPR001910">
    <property type="entry name" value="Inosine/uridine_hydrolase_dom"/>
</dbReference>
<dbReference type="Gene3D" id="3.90.245.10">
    <property type="entry name" value="Ribonucleoside hydrolase-like"/>
    <property type="match status" value="1"/>
</dbReference>
<accession>A0A3P9MBH2</accession>
<reference key="1">
    <citation type="journal article" date="2007" name="Nature">
        <title>The medaka draft genome and insights into vertebrate genome evolution.</title>
        <authorList>
            <person name="Kasahara M."/>
            <person name="Naruse K."/>
            <person name="Sasaki S."/>
            <person name="Nakatani Y."/>
            <person name="Qu W."/>
            <person name="Ahsan B."/>
            <person name="Yamada T."/>
            <person name="Nagayasu Y."/>
            <person name="Doi K."/>
            <person name="Kasai Y."/>
            <person name="Jindo T."/>
            <person name="Kobayashi D."/>
            <person name="Shimada A."/>
            <person name="Toyoda A."/>
            <person name="Kuroki Y."/>
            <person name="Fujiyama A."/>
            <person name="Sasaki T."/>
            <person name="Shimizu A."/>
            <person name="Asakawa S."/>
            <person name="Shimizu N."/>
            <person name="Hashimoto S."/>
            <person name="Yang J."/>
            <person name="Lee Y."/>
            <person name="Matsushima K."/>
            <person name="Sugano S."/>
            <person name="Sakaizumi M."/>
            <person name="Narita T."/>
            <person name="Ohishi K."/>
            <person name="Haga S."/>
            <person name="Ohta F."/>
            <person name="Nomoto H."/>
            <person name="Nogata K."/>
            <person name="Morishita T."/>
            <person name="Endo T."/>
            <person name="Shin-I T."/>
            <person name="Takeda H."/>
            <person name="Morishita S."/>
            <person name="Kohara Y."/>
        </authorList>
    </citation>
    <scope>NUCLEOTIDE SEQUENCE [LARGE SCALE GENOMIC DNA]</scope>
    <source>
        <strain>Hd-rR</strain>
    </source>
</reference>
<dbReference type="AlphaFoldDB" id="A0A3P9MBH2"/>
<dbReference type="SUPFAM" id="SSF53590">
    <property type="entry name" value="Nucleoside hydrolase"/>
    <property type="match status" value="1"/>
</dbReference>
<dbReference type="InterPro" id="IPR036452">
    <property type="entry name" value="Ribo_hydro-like"/>
</dbReference>
<dbReference type="InterPro" id="IPR052775">
    <property type="entry name" value="IUN_hydrolase"/>
</dbReference>
<dbReference type="PANTHER" id="PTHR46190">
    <property type="entry name" value="SI:CH211-201H21.5-RELATED"/>
    <property type="match status" value="1"/>
</dbReference>
<evidence type="ECO:0000313" key="4">
    <source>
        <dbReference type="Ensembl" id="ENSORLP00020030199.1"/>
    </source>
</evidence>
<comment type="similarity">
    <text evidence="1">Belongs to the IUNH family.</text>
</comment>
<dbReference type="Pfam" id="PF01156">
    <property type="entry name" value="IU_nuc_hydro"/>
    <property type="match status" value="1"/>
</dbReference>
<reference evidence="4" key="4">
    <citation type="submission" date="2025-09" db="UniProtKB">
        <authorList>
            <consortium name="Ensembl"/>
        </authorList>
    </citation>
    <scope>IDENTIFICATION</scope>
    <source>
        <strain evidence="4">HNI</strain>
    </source>
</reference>
<name>A0A3P9MBH2_ORYLA</name>
<reference evidence="4 5" key="2">
    <citation type="submission" date="2017-04" db="EMBL/GenBank/DDBJ databases">
        <title>CpG methylation of centromeres and impact of large insertions on vertebrate speciation.</title>
        <authorList>
            <person name="Ichikawa K."/>
            <person name="Yoshimura J."/>
            <person name="Morishita S."/>
        </authorList>
    </citation>
    <scope>NUCLEOTIDE SEQUENCE</scope>
    <source>
        <strain evidence="4 5">HNI</strain>
    </source>
</reference>